<evidence type="ECO:0000256" key="3">
    <source>
        <dbReference type="HAMAP-Rule" id="MF_01384"/>
    </source>
</evidence>
<accession>A0A366HH43</accession>
<comment type="similarity">
    <text evidence="1 3">Belongs to the UreD family.</text>
</comment>
<evidence type="ECO:0000313" key="5">
    <source>
        <dbReference type="Proteomes" id="UP000253628"/>
    </source>
</evidence>
<dbReference type="PANTHER" id="PTHR33643">
    <property type="entry name" value="UREASE ACCESSORY PROTEIN D"/>
    <property type="match status" value="1"/>
</dbReference>
<dbReference type="GO" id="GO:0005737">
    <property type="term" value="C:cytoplasm"/>
    <property type="evidence" value="ECO:0007669"/>
    <property type="project" value="UniProtKB-SubCell"/>
</dbReference>
<name>A0A366HH43_9BURK</name>
<comment type="subcellular location">
    <subcellularLocation>
        <location evidence="3">Cytoplasm</location>
    </subcellularLocation>
</comment>
<evidence type="ECO:0000256" key="1">
    <source>
        <dbReference type="ARBA" id="ARBA00007177"/>
    </source>
</evidence>
<dbReference type="InterPro" id="IPR002669">
    <property type="entry name" value="UreD"/>
</dbReference>
<dbReference type="Proteomes" id="UP000253628">
    <property type="component" value="Unassembled WGS sequence"/>
</dbReference>
<evidence type="ECO:0000313" key="4">
    <source>
        <dbReference type="EMBL" id="RBP41985.1"/>
    </source>
</evidence>
<keyword evidence="2 3" id="KW-0143">Chaperone</keyword>
<gene>
    <name evidence="3" type="primary">ureD</name>
    <name evidence="4" type="ORF">DFR37_102369</name>
</gene>
<dbReference type="GO" id="GO:0016151">
    <property type="term" value="F:nickel cation binding"/>
    <property type="evidence" value="ECO:0007669"/>
    <property type="project" value="UniProtKB-UniRule"/>
</dbReference>
<dbReference type="PANTHER" id="PTHR33643:SF1">
    <property type="entry name" value="UREASE ACCESSORY PROTEIN D"/>
    <property type="match status" value="1"/>
</dbReference>
<comment type="caution">
    <text evidence="4">The sequence shown here is derived from an EMBL/GenBank/DDBJ whole genome shotgun (WGS) entry which is preliminary data.</text>
</comment>
<proteinExistence type="inferred from homology"/>
<dbReference type="HAMAP" id="MF_01384">
    <property type="entry name" value="UreD"/>
    <property type="match status" value="1"/>
</dbReference>
<keyword evidence="3" id="KW-0963">Cytoplasm</keyword>
<keyword evidence="3" id="KW-0996">Nickel insertion</keyword>
<dbReference type="Pfam" id="PF01774">
    <property type="entry name" value="UreD"/>
    <property type="match status" value="1"/>
</dbReference>
<comment type="subunit">
    <text evidence="3">UreD, UreF and UreG form a complex that acts as a GTP-hydrolysis-dependent molecular chaperone, activating the urease apoprotein by helping to assemble the nickel containing metallocenter of UreC. The UreE protein probably delivers the nickel.</text>
</comment>
<protein>
    <recommendedName>
        <fullName evidence="3">Urease accessory protein UreD</fullName>
    </recommendedName>
</protein>
<dbReference type="OrthoDB" id="9798842at2"/>
<sequence length="284" mass="30900">MNGMANEWQARLALSFASQGQYKTVLADRWHEGPLLVQKALYPEGPGICHVAILHPPSGIAGGDVLTIDVHVGQQAHAVLATPGATRWYKSNGRNASQTTTIHVVRDARIDWLPQENIYFEGTDAHSATHVQLQTGASAIGWEMAQLGSIDSDGHWNNGRIGLNTQVYLDGSLVWIDAGELGASDRLRHAANGLDGFSAMGTLWGFGTAPDQDIIEQLADTLPWTDCLRAGITCLPQKHEQALILVRAVGTHMEDVRNLLVAQWTALRPLLMNTPAVPLRLWTT</sequence>
<evidence type="ECO:0000256" key="2">
    <source>
        <dbReference type="ARBA" id="ARBA00023186"/>
    </source>
</evidence>
<dbReference type="AlphaFoldDB" id="A0A366HH43"/>
<keyword evidence="5" id="KW-1185">Reference proteome</keyword>
<dbReference type="EMBL" id="QNRQ01000002">
    <property type="protein sequence ID" value="RBP41985.1"/>
    <property type="molecule type" value="Genomic_DNA"/>
</dbReference>
<comment type="function">
    <text evidence="3">Required for maturation of urease via the functional incorporation of the urease nickel metallocenter.</text>
</comment>
<reference evidence="4 5" key="1">
    <citation type="submission" date="2018-06" db="EMBL/GenBank/DDBJ databases">
        <title>Genomic Encyclopedia of Type Strains, Phase IV (KMG-IV): sequencing the most valuable type-strain genomes for metagenomic binning, comparative biology and taxonomic classification.</title>
        <authorList>
            <person name="Goeker M."/>
        </authorList>
    </citation>
    <scope>NUCLEOTIDE SEQUENCE [LARGE SCALE GENOMIC DNA]</scope>
    <source>
        <strain evidence="4 5">DSM 25520</strain>
    </source>
</reference>
<organism evidence="4 5">
    <name type="scientific">Eoetvoesiella caeni</name>
    <dbReference type="NCBI Taxonomy" id="645616"/>
    <lineage>
        <taxon>Bacteria</taxon>
        <taxon>Pseudomonadati</taxon>
        <taxon>Pseudomonadota</taxon>
        <taxon>Betaproteobacteria</taxon>
        <taxon>Burkholderiales</taxon>
        <taxon>Alcaligenaceae</taxon>
        <taxon>Eoetvoesiella</taxon>
    </lineage>
</organism>
<dbReference type="RefSeq" id="WP_113932213.1">
    <property type="nucleotide sequence ID" value="NZ_JACCEU010000002.1"/>
</dbReference>